<dbReference type="RefSeq" id="XP_007314607.1">
    <property type="nucleotide sequence ID" value="XM_007314545.1"/>
</dbReference>
<feature type="region of interest" description="Disordered" evidence="1">
    <location>
        <begin position="105"/>
        <end position="131"/>
    </location>
</feature>
<dbReference type="KEGG" id="sla:SERLADRAFT_434324"/>
<dbReference type="HOGENOM" id="CLU_1928879_0_0_1"/>
<dbReference type="AlphaFoldDB" id="F8NKE2"/>
<dbReference type="EMBL" id="GL945430">
    <property type="protein sequence ID" value="EGO28408.1"/>
    <property type="molecule type" value="Genomic_DNA"/>
</dbReference>
<proteinExistence type="predicted"/>
<gene>
    <name evidence="2" type="ORF">SERLADRAFT_434324</name>
</gene>
<name>F8NKE2_SERL9</name>
<organism>
    <name type="scientific">Serpula lacrymans var. lacrymans (strain S7.9)</name>
    <name type="common">Dry rot fungus</name>
    <dbReference type="NCBI Taxonomy" id="578457"/>
    <lineage>
        <taxon>Eukaryota</taxon>
        <taxon>Fungi</taxon>
        <taxon>Dikarya</taxon>
        <taxon>Basidiomycota</taxon>
        <taxon>Agaricomycotina</taxon>
        <taxon>Agaricomycetes</taxon>
        <taxon>Agaricomycetidae</taxon>
        <taxon>Boletales</taxon>
        <taxon>Coniophorineae</taxon>
        <taxon>Serpulaceae</taxon>
        <taxon>Serpula</taxon>
    </lineage>
</organism>
<evidence type="ECO:0000313" key="2">
    <source>
        <dbReference type="EMBL" id="EGO28408.1"/>
    </source>
</evidence>
<reference evidence="2" key="1">
    <citation type="submission" date="2011-04" db="EMBL/GenBank/DDBJ databases">
        <title>Evolution of plant cell wall degrading machinery underlies the functional diversity of forest fungi.</title>
        <authorList>
            <consortium name="US DOE Joint Genome Institute (JGI-PGF)"/>
            <person name="Eastwood D.C."/>
            <person name="Floudas D."/>
            <person name="Binder M."/>
            <person name="Majcherczyk A."/>
            <person name="Schneider P."/>
            <person name="Aerts A."/>
            <person name="Asiegbu F.O."/>
            <person name="Baker S.E."/>
            <person name="Barry K."/>
            <person name="Bendiksby M."/>
            <person name="Blumentritt M."/>
            <person name="Coutinho P.M."/>
            <person name="Cullen D."/>
            <person name="Cullen D."/>
            <person name="Gathman A."/>
            <person name="Goodell B."/>
            <person name="Henrissat B."/>
            <person name="Ihrmark K."/>
            <person name="Kauserud H."/>
            <person name="Kohler A."/>
            <person name="LaButti K."/>
            <person name="Lapidus A."/>
            <person name="Lavin J.L."/>
            <person name="Lee Y.-H."/>
            <person name="Lindquist E."/>
            <person name="Lilly W."/>
            <person name="Lucas S."/>
            <person name="Morin E."/>
            <person name="Murat C."/>
            <person name="Oguiza J.A."/>
            <person name="Park J."/>
            <person name="Pisabarro A.G."/>
            <person name="Riley R."/>
            <person name="Rosling A."/>
            <person name="Salamov A."/>
            <person name="Schmidt O."/>
            <person name="Schmutz J."/>
            <person name="Skrede I."/>
            <person name="Stenlid J."/>
            <person name="Wiebenga A."/>
            <person name="Xie X."/>
            <person name="Kues U."/>
            <person name="Hibbett D.S."/>
            <person name="Hoffmeister D."/>
            <person name="Hogberg N."/>
            <person name="Martin F."/>
            <person name="Grigoriev I.V."/>
            <person name="Watkinson S.C."/>
        </authorList>
    </citation>
    <scope>NUCLEOTIDE SEQUENCE</scope>
    <source>
        <strain evidence="2">S7.9</strain>
    </source>
</reference>
<accession>F8NKE2</accession>
<dbReference type="Proteomes" id="UP000008064">
    <property type="component" value="Unassembled WGS sequence"/>
</dbReference>
<protein>
    <submittedName>
        <fullName evidence="2">Uncharacterized protein</fullName>
    </submittedName>
</protein>
<dbReference type="GeneID" id="18814381"/>
<sequence>MFNSGEWAHSVNSLLTSVTSTNDYLDESLASIVARSTSSSLPSPKVFALSKAILGVGTTSSVRFLTPLSDLDDILPHSQPPSPLLPPIVLPEMYVVSMTFQNMAEGNRQYPAPRDPGANYEWTESGRERAS</sequence>
<evidence type="ECO:0000256" key="1">
    <source>
        <dbReference type="SAM" id="MobiDB-lite"/>
    </source>
</evidence>